<dbReference type="Proteomes" id="UP000321436">
    <property type="component" value="Unassembled WGS sequence"/>
</dbReference>
<dbReference type="RefSeq" id="WP_146864725.1">
    <property type="nucleotide sequence ID" value="NZ_BKAU01000004.1"/>
</dbReference>
<evidence type="ECO:0000256" key="1">
    <source>
        <dbReference type="ARBA" id="ARBA00022676"/>
    </source>
</evidence>
<evidence type="ECO:0000256" key="2">
    <source>
        <dbReference type="ARBA" id="ARBA00022679"/>
    </source>
</evidence>
<keyword evidence="2" id="KW-0808">Transferase</keyword>
<evidence type="ECO:0000259" key="3">
    <source>
        <dbReference type="Pfam" id="PF00534"/>
    </source>
</evidence>
<dbReference type="PANTHER" id="PTHR12526:SF629">
    <property type="entry name" value="TEICHURONIC ACID BIOSYNTHESIS GLYCOSYLTRANSFERASE TUAH-RELATED"/>
    <property type="match status" value="1"/>
</dbReference>
<keyword evidence="1" id="KW-0328">Glycosyltransferase</keyword>
<accession>A0A512RNM8</accession>
<dbReference type="Pfam" id="PF00534">
    <property type="entry name" value="Glycos_transf_1"/>
    <property type="match status" value="1"/>
</dbReference>
<dbReference type="CDD" id="cd03801">
    <property type="entry name" value="GT4_PimA-like"/>
    <property type="match status" value="1"/>
</dbReference>
<dbReference type="SUPFAM" id="SSF53756">
    <property type="entry name" value="UDP-Glycosyltransferase/glycogen phosphorylase"/>
    <property type="match status" value="1"/>
</dbReference>
<dbReference type="EMBL" id="BKAU01000004">
    <property type="protein sequence ID" value="GEP97295.1"/>
    <property type="molecule type" value="Genomic_DNA"/>
</dbReference>
<dbReference type="InterPro" id="IPR041693">
    <property type="entry name" value="Glyco_trans_4_5"/>
</dbReference>
<protein>
    <recommendedName>
        <fullName evidence="3">Glycosyl transferase family 1 domain-containing protein</fullName>
    </recommendedName>
</protein>
<reference evidence="4 5" key="1">
    <citation type="submission" date="2019-07" db="EMBL/GenBank/DDBJ databases">
        <title>Whole genome shotgun sequence of Chitinophaga cymbidii NBRC 109752.</title>
        <authorList>
            <person name="Hosoyama A."/>
            <person name="Uohara A."/>
            <person name="Ohji S."/>
            <person name="Ichikawa N."/>
        </authorList>
    </citation>
    <scope>NUCLEOTIDE SEQUENCE [LARGE SCALE GENOMIC DNA]</scope>
    <source>
        <strain evidence="4 5">NBRC 109752</strain>
    </source>
</reference>
<gene>
    <name evidence="4" type="ORF">CCY01nite_35550</name>
</gene>
<dbReference type="Pfam" id="PF16994">
    <property type="entry name" value="Glyco_trans_4_5"/>
    <property type="match status" value="1"/>
</dbReference>
<proteinExistence type="predicted"/>
<dbReference type="AlphaFoldDB" id="A0A512RNM8"/>
<dbReference type="Gene3D" id="3.40.50.2000">
    <property type="entry name" value="Glycogen Phosphorylase B"/>
    <property type="match status" value="2"/>
</dbReference>
<evidence type="ECO:0000313" key="5">
    <source>
        <dbReference type="Proteomes" id="UP000321436"/>
    </source>
</evidence>
<feature type="domain" description="Glycosyl transferase family 1" evidence="3">
    <location>
        <begin position="194"/>
        <end position="351"/>
    </location>
</feature>
<name>A0A512RNM8_9BACT</name>
<evidence type="ECO:0000313" key="4">
    <source>
        <dbReference type="EMBL" id="GEP97295.1"/>
    </source>
</evidence>
<comment type="caution">
    <text evidence="4">The sequence shown here is derived from an EMBL/GenBank/DDBJ whole genome shotgun (WGS) entry which is preliminary data.</text>
</comment>
<dbReference type="OrthoDB" id="655095at2"/>
<organism evidence="4 5">
    <name type="scientific">Chitinophaga cymbidii</name>
    <dbReference type="NCBI Taxonomy" id="1096750"/>
    <lineage>
        <taxon>Bacteria</taxon>
        <taxon>Pseudomonadati</taxon>
        <taxon>Bacteroidota</taxon>
        <taxon>Chitinophagia</taxon>
        <taxon>Chitinophagales</taxon>
        <taxon>Chitinophagaceae</taxon>
        <taxon>Chitinophaga</taxon>
    </lineage>
</organism>
<dbReference type="GO" id="GO:0016757">
    <property type="term" value="F:glycosyltransferase activity"/>
    <property type="evidence" value="ECO:0007669"/>
    <property type="project" value="UniProtKB-KW"/>
</dbReference>
<dbReference type="InterPro" id="IPR001296">
    <property type="entry name" value="Glyco_trans_1"/>
</dbReference>
<sequence length="388" mass="42918">MLTRPQRIVFVGHDASLSGAPILLLQLLLLLRQQPGITITLVIHRGGPLMGAYKEHFDVILLKPEGYGKKKSPVQRLLEILQNRRQMLSFKRKVAAADLVFSNTIVNGRLMKKIAAAGKPVVTYVHELENVIKDYKRSGDAVYPGLETGVIAYPSQKVKETVLQYYAIPESRLRRLSYYFPFSPDAAQKARAAEDFRKRFHIPANTFLIGGMGVACDRKGTDLFIAVCAAVTRVNPDVQFCWTGVFETPETELYLRQLVAEKQLGKKIIFTGPMPHSYYNTAAFDLFFLSSREDPYPLVVLEAAFMEVPAVCFSPSGGITEFVGEDAGWIVPGFSVEEAAATMLRLAGNADAVHAKGKRACEKSIALHANPSLILQQFREILGLSGLS</sequence>
<keyword evidence="5" id="KW-1185">Reference proteome</keyword>
<dbReference type="PANTHER" id="PTHR12526">
    <property type="entry name" value="GLYCOSYLTRANSFERASE"/>
    <property type="match status" value="1"/>
</dbReference>